<dbReference type="GO" id="GO:0009190">
    <property type="term" value="P:cyclic nucleotide biosynthetic process"/>
    <property type="evidence" value="ECO:0007669"/>
    <property type="project" value="InterPro"/>
</dbReference>
<reference evidence="5" key="1">
    <citation type="submission" date="2016-09" db="EMBL/GenBank/DDBJ databases">
        <authorList>
            <person name="Greninger A.L."/>
            <person name="Jerome K.R."/>
            <person name="Mcnair B."/>
            <person name="Wallis C."/>
            <person name="Fang F."/>
        </authorList>
    </citation>
    <scope>NUCLEOTIDE SEQUENCE [LARGE SCALE GENOMIC DNA]</scope>
    <source>
        <strain evidence="5">M6</strain>
    </source>
</reference>
<evidence type="ECO:0000313" key="5">
    <source>
        <dbReference type="Proteomes" id="UP000094053"/>
    </source>
</evidence>
<dbReference type="Pfam" id="PF00211">
    <property type="entry name" value="Guanylate_cyc"/>
    <property type="match status" value="1"/>
</dbReference>
<dbReference type="Proteomes" id="UP000094053">
    <property type="component" value="Unassembled WGS sequence"/>
</dbReference>
<dbReference type="GO" id="GO:0035556">
    <property type="term" value="P:intracellular signal transduction"/>
    <property type="evidence" value="ECO:0007669"/>
    <property type="project" value="InterPro"/>
</dbReference>
<dbReference type="SMART" id="SM00044">
    <property type="entry name" value="CYCc"/>
    <property type="match status" value="1"/>
</dbReference>
<dbReference type="GO" id="GO:0005737">
    <property type="term" value="C:cytoplasm"/>
    <property type="evidence" value="ECO:0007669"/>
    <property type="project" value="TreeGrafter"/>
</dbReference>
<dbReference type="SMART" id="SM00382">
    <property type="entry name" value="AAA"/>
    <property type="match status" value="1"/>
</dbReference>
<dbReference type="RefSeq" id="WP_069413888.1">
    <property type="nucleotide sequence ID" value="NZ_JACKUL010000022.1"/>
</dbReference>
<dbReference type="PROSITE" id="PS50125">
    <property type="entry name" value="GUANYLATE_CYCLASE_2"/>
    <property type="match status" value="1"/>
</dbReference>
<dbReference type="EMBL" id="MIHA01000007">
    <property type="protein sequence ID" value="ODQ90219.1"/>
    <property type="molecule type" value="Genomic_DNA"/>
</dbReference>
<proteinExistence type="predicted"/>
<protein>
    <submittedName>
        <fullName evidence="4">Cyclase</fullName>
    </submittedName>
</protein>
<dbReference type="AlphaFoldDB" id="A0A1E3RK32"/>
<gene>
    <name evidence="4" type="ORF">BHQ18_11100</name>
</gene>
<dbReference type="InterPro" id="IPR001054">
    <property type="entry name" value="A/G_cyclase"/>
</dbReference>
<accession>A0A1E3RK32</accession>
<organism evidence="4 5">
    <name type="scientific">Mycolicibacterium flavescens</name>
    <name type="common">Mycobacterium flavescens</name>
    <dbReference type="NCBI Taxonomy" id="1776"/>
    <lineage>
        <taxon>Bacteria</taxon>
        <taxon>Bacillati</taxon>
        <taxon>Actinomycetota</taxon>
        <taxon>Actinomycetes</taxon>
        <taxon>Mycobacteriales</taxon>
        <taxon>Mycobacteriaceae</taxon>
        <taxon>Mycolicibacterium</taxon>
    </lineage>
</organism>
<dbReference type="OrthoDB" id="5476461at2"/>
<evidence type="ECO:0000256" key="1">
    <source>
        <dbReference type="ARBA" id="ARBA00022741"/>
    </source>
</evidence>
<dbReference type="Pfam" id="PF13191">
    <property type="entry name" value="AAA_16"/>
    <property type="match status" value="1"/>
</dbReference>
<keyword evidence="2" id="KW-0067">ATP-binding</keyword>
<feature type="domain" description="Guanylate cyclase" evidence="3">
    <location>
        <begin position="40"/>
        <end position="171"/>
    </location>
</feature>
<dbReference type="InterPro" id="IPR027417">
    <property type="entry name" value="P-loop_NTPase"/>
</dbReference>
<dbReference type="SUPFAM" id="SSF55073">
    <property type="entry name" value="Nucleotide cyclase"/>
    <property type="match status" value="1"/>
</dbReference>
<dbReference type="CDD" id="cd07302">
    <property type="entry name" value="CHD"/>
    <property type="match status" value="1"/>
</dbReference>
<dbReference type="InterPro" id="IPR029787">
    <property type="entry name" value="Nucleotide_cyclase"/>
</dbReference>
<dbReference type="GO" id="GO:0004016">
    <property type="term" value="F:adenylate cyclase activity"/>
    <property type="evidence" value="ECO:0007669"/>
    <property type="project" value="TreeGrafter"/>
</dbReference>
<dbReference type="STRING" id="1776.BHQ18_11100"/>
<dbReference type="InterPro" id="IPR003593">
    <property type="entry name" value="AAA+_ATPase"/>
</dbReference>
<name>A0A1E3RK32_MYCFV</name>
<keyword evidence="5" id="KW-1185">Reference proteome</keyword>
<dbReference type="InterPro" id="IPR041664">
    <property type="entry name" value="AAA_16"/>
</dbReference>
<evidence type="ECO:0000259" key="3">
    <source>
        <dbReference type="PROSITE" id="PS50125"/>
    </source>
</evidence>
<dbReference type="PANTHER" id="PTHR16305:SF28">
    <property type="entry name" value="GUANYLATE CYCLASE DOMAIN-CONTAINING PROTEIN"/>
    <property type="match status" value="1"/>
</dbReference>
<dbReference type="PANTHER" id="PTHR16305">
    <property type="entry name" value="TESTICULAR SOLUBLE ADENYLYL CYCLASE"/>
    <property type="match status" value="1"/>
</dbReference>
<dbReference type="GO" id="GO:0005524">
    <property type="term" value="F:ATP binding"/>
    <property type="evidence" value="ECO:0007669"/>
    <property type="project" value="UniProtKB-KW"/>
</dbReference>
<keyword evidence="1" id="KW-0547">Nucleotide-binding</keyword>
<dbReference type="Gene3D" id="3.30.70.1230">
    <property type="entry name" value="Nucleotide cyclase"/>
    <property type="match status" value="1"/>
</dbReference>
<dbReference type="SUPFAM" id="SSF52540">
    <property type="entry name" value="P-loop containing nucleoside triphosphate hydrolases"/>
    <property type="match status" value="1"/>
</dbReference>
<comment type="caution">
    <text evidence="4">The sequence shown here is derived from an EMBL/GenBank/DDBJ whole genome shotgun (WGS) entry which is preliminary data.</text>
</comment>
<evidence type="ECO:0000256" key="2">
    <source>
        <dbReference type="ARBA" id="ARBA00022840"/>
    </source>
</evidence>
<evidence type="ECO:0000313" key="4">
    <source>
        <dbReference type="EMBL" id="ODQ90219.1"/>
    </source>
</evidence>
<sequence>MTSTAVTCGACGTGLRQDAKFCDACGTATVGATAEYKQVTVLFADVVRSMDIAATLDLERLREVMTALVERSVAVVQRFGGGTVEYTGDGVMAIFGAPKALEDHAFRACLAALAIQDEARQLAAEVQSRDGVALRLRVGLNSGRVIAGEIGSHKLGYAATGETVGFAQRMESAAPPGAVLVSESTARLVENAVTLAEPQWVSIKGSDEPVRAQLLTAIGVGDGLVGRADASLVGRHWEMAALDALVDRAIGGRGGVVNVVGPAGIGKSRVAREVAALAAVRGAEVFWTFCESHARDIPFHVVTRLLRAGSGVTDVDDDTARARLRTAVPADADPQDLLLLDDLLGVGDPDVPQPQIDPDARRRRLTALINSMTLARTTPALFIVEDAHWIDPVSESLVADLLAVIPRSPSLVLITSRPEYEGALVRSHHAQTIALSPLGDPETAALLAELLGDDPSIRELSEIIAERACGNPFFAEEMVRELVQRGELSGERGAHVCHSAAADVAVPATVQAAIEARIDRLSPSSRRTLSAASVIGVRFGTDLLAELEVDEAVDELLAAELIDQVRFTANCEYTFRHPLIRAVAYESQLKINRADLHRRVAAVIETRAPAAADENAALIAEHLEAAGESFTAYQWHMRAAVWATYRDIAAARQSWERARAIADAMPADDPNRTAMRIAPRTMLCGIAWRLHANIADDHIDQLRELCAVAHDDASLAIGAAGLVIDRAFQGRIRDASRLASQAWALIDSLGDATLTVGLSFPVIYPKGHGGEWCDVLQWSQRAIDLADGDPSKGNFLFGSPLALAFTTRAFARYCLGLPAWPDDLRRGLAMARRADPFSYATVVAYVYFPGIPLGVLAAHNPAVAEIEDALRIAERTGDDMALAFARVILALALAHRRTESERDRGRKLLTEISDVLERDRHNLSELRLINVYLARERARCGDRDQALVAMRAAVDELIREGQLLSWGIPATGVLVETLLDRGDDGDIAEAETALERLAAAPADGELAMRDIWLLKLRALLAEARGEDLRFAELARRYREMAHTLGFEGHTMWAEAMGARP</sequence>
<dbReference type="Gene3D" id="3.40.50.300">
    <property type="entry name" value="P-loop containing nucleotide triphosphate hydrolases"/>
    <property type="match status" value="1"/>
</dbReference>